<dbReference type="InterPro" id="IPR000477">
    <property type="entry name" value="RT_dom"/>
</dbReference>
<reference evidence="2" key="1">
    <citation type="submission" date="2023-07" db="EMBL/GenBank/DDBJ databases">
        <title>Chromosome-level genome assembly of Artemia franciscana.</title>
        <authorList>
            <person name="Jo E."/>
        </authorList>
    </citation>
    <scope>NUCLEOTIDE SEQUENCE</scope>
    <source>
        <tissue evidence="2">Whole body</tissue>
    </source>
</reference>
<proteinExistence type="predicted"/>
<evidence type="ECO:0000259" key="1">
    <source>
        <dbReference type="Pfam" id="PF00078"/>
    </source>
</evidence>
<dbReference type="PANTHER" id="PTHR33332">
    <property type="entry name" value="REVERSE TRANSCRIPTASE DOMAIN-CONTAINING PROTEIN"/>
    <property type="match status" value="1"/>
</dbReference>
<dbReference type="Gene3D" id="2.30.29.30">
    <property type="entry name" value="Pleckstrin-homology domain (PH domain)/Phosphotyrosine-binding domain (PTB)"/>
    <property type="match status" value="2"/>
</dbReference>
<comment type="caution">
    <text evidence="2">The sequence shown here is derived from an EMBL/GenBank/DDBJ whole genome shotgun (WGS) entry which is preliminary data.</text>
</comment>
<feature type="non-terminal residue" evidence="2">
    <location>
        <position position="354"/>
    </location>
</feature>
<dbReference type="EMBL" id="JAVRJZ010000013">
    <property type="protein sequence ID" value="KAK2714715.1"/>
    <property type="molecule type" value="Genomic_DNA"/>
</dbReference>
<sequence length="354" mass="39457">MYAWTLLHDLLEHLEISEALADIIISDFVKAFDLLDPETVINEAPALEISQFLLCIIASFLYGRQQCVQLKNGEASNFQDITCGAAQGSKLSPILFVIVINRLMRQHKQRYKFTDDCSISLLRFLSQTHDQLEPLVAELRDQADQVKLQLSLEKSCVLRVNFLRKKSIDEPAPLQTKKSVKILGITRSDDLSTAKAIGSRNSDHPSGKSVFDTLHKAANKRNSASPAKPELSLDLNGATITWCSDKLSRKNFFQLSTVFGPILLLQDEDDIKADQWYKAIKSEISQLGITASSIKPQLSLSLDGTVIKWGSNESSRKNIFQLSTVFGTQLLIQAEDQIETGQWYEAVGSAISQL</sequence>
<protein>
    <recommendedName>
        <fullName evidence="1">Reverse transcriptase domain-containing protein</fullName>
    </recommendedName>
</protein>
<dbReference type="SUPFAM" id="SSF50729">
    <property type="entry name" value="PH domain-like"/>
    <property type="match status" value="2"/>
</dbReference>
<evidence type="ECO:0000313" key="3">
    <source>
        <dbReference type="Proteomes" id="UP001187531"/>
    </source>
</evidence>
<dbReference type="Pfam" id="PF00078">
    <property type="entry name" value="RVT_1"/>
    <property type="match status" value="1"/>
</dbReference>
<organism evidence="2 3">
    <name type="scientific">Artemia franciscana</name>
    <name type="common">Brine shrimp</name>
    <name type="synonym">Artemia sanfranciscana</name>
    <dbReference type="NCBI Taxonomy" id="6661"/>
    <lineage>
        <taxon>Eukaryota</taxon>
        <taxon>Metazoa</taxon>
        <taxon>Ecdysozoa</taxon>
        <taxon>Arthropoda</taxon>
        <taxon>Crustacea</taxon>
        <taxon>Branchiopoda</taxon>
        <taxon>Anostraca</taxon>
        <taxon>Artemiidae</taxon>
        <taxon>Artemia</taxon>
    </lineage>
</organism>
<name>A0AA88HMV6_ARTSF</name>
<gene>
    <name evidence="2" type="ORF">QYM36_009065</name>
</gene>
<accession>A0AA88HMV6</accession>
<keyword evidence="3" id="KW-1185">Reference proteome</keyword>
<dbReference type="InterPro" id="IPR011993">
    <property type="entry name" value="PH-like_dom_sf"/>
</dbReference>
<dbReference type="AlphaFoldDB" id="A0AA88HMV6"/>
<evidence type="ECO:0000313" key="2">
    <source>
        <dbReference type="EMBL" id="KAK2714715.1"/>
    </source>
</evidence>
<dbReference type="Proteomes" id="UP001187531">
    <property type="component" value="Unassembled WGS sequence"/>
</dbReference>
<feature type="domain" description="Reverse transcriptase" evidence="1">
    <location>
        <begin position="23"/>
        <end position="186"/>
    </location>
</feature>